<evidence type="ECO:0000313" key="1">
    <source>
        <dbReference type="EMBL" id="KAJ9124597.1"/>
    </source>
</evidence>
<gene>
    <name evidence="1" type="ORF">QFC24_003390</name>
</gene>
<dbReference type="EMBL" id="JASBWV010000010">
    <property type="protein sequence ID" value="KAJ9124597.1"/>
    <property type="molecule type" value="Genomic_DNA"/>
</dbReference>
<accession>A0ACC2XKV3</accession>
<protein>
    <submittedName>
        <fullName evidence="1">Uncharacterized protein</fullName>
    </submittedName>
</protein>
<keyword evidence="2" id="KW-1185">Reference proteome</keyword>
<comment type="caution">
    <text evidence="1">The sequence shown here is derived from an EMBL/GenBank/DDBJ whole genome shotgun (WGS) entry which is preliminary data.</text>
</comment>
<sequence>MNDVQLALQPLLKHEKIELRFFVSEVGVDSSASIMGSRIMQEYRNHYEYIQRIVGDTTTKLMHQACSEVGRKPTEGLLDLMCTLQGRKEGGLDHVFSGIIPHDILKTHLSPVLATGQALLKAINTHIVSDLEAQAESEGATKPVYDHQTGLRMQLQRLDKAQGGEEAQQWKGGIQLDIFWTIDLWMSEEAKDRRIRPTGRELWSAHMEEVERQRNEMPATTAFTARSDNVSGRSMIMTDEVGGGFSCKFCESLQPLPWQEEGSAGPRRNSTESVPDAGFTNASLALEPSLPSAT</sequence>
<organism evidence="1 2">
    <name type="scientific">Naganishia onofrii</name>
    <dbReference type="NCBI Taxonomy" id="1851511"/>
    <lineage>
        <taxon>Eukaryota</taxon>
        <taxon>Fungi</taxon>
        <taxon>Dikarya</taxon>
        <taxon>Basidiomycota</taxon>
        <taxon>Agaricomycotina</taxon>
        <taxon>Tremellomycetes</taxon>
        <taxon>Filobasidiales</taxon>
        <taxon>Filobasidiaceae</taxon>
        <taxon>Naganishia</taxon>
    </lineage>
</organism>
<name>A0ACC2XKV3_9TREE</name>
<reference evidence="1" key="1">
    <citation type="submission" date="2023-04" db="EMBL/GenBank/DDBJ databases">
        <title>Draft Genome sequencing of Naganishia species isolated from polar environments using Oxford Nanopore Technology.</title>
        <authorList>
            <person name="Leo P."/>
            <person name="Venkateswaran K."/>
        </authorList>
    </citation>
    <scope>NUCLEOTIDE SEQUENCE</scope>
    <source>
        <strain evidence="1">DBVPG 5303</strain>
    </source>
</reference>
<evidence type="ECO:0000313" key="2">
    <source>
        <dbReference type="Proteomes" id="UP001234202"/>
    </source>
</evidence>
<dbReference type="Proteomes" id="UP001234202">
    <property type="component" value="Unassembled WGS sequence"/>
</dbReference>
<proteinExistence type="predicted"/>